<sequence length="211" mass="24744">MKFVTFFKDIESEFGELFQSYINLYDTYLSGFYLYPSSLIRGIFVEQQFSNIVCGLEALHTHRYGKNPDIDEEKLSHIKDELRKATSLNSRDRQKIIDSIKYNMKPNLKKRLLDLFHEIYGDYNEKKLNDFLDDVIESRNTIMHYGGPRSTDDPYSVQRIQLLSLSLTPIYVCSVLRIVGIKKEFIKNIFLKSPALYEGRSLLEQYGVLKK</sequence>
<dbReference type="Proteomes" id="UP000317617">
    <property type="component" value="Unassembled WGS sequence"/>
</dbReference>
<feature type="domain" description="Apea-like HEPN" evidence="1">
    <location>
        <begin position="51"/>
        <end position="184"/>
    </location>
</feature>
<accession>A0A4Y3TQP3</accession>
<reference evidence="2 3" key="1">
    <citation type="submission" date="2019-06" db="EMBL/GenBank/DDBJ databases">
        <title>Whole genome shotgun sequence of Acetobacter orleanensis NBRC 13752.</title>
        <authorList>
            <person name="Hosoyama A."/>
            <person name="Uohara A."/>
            <person name="Ohji S."/>
            <person name="Ichikawa N."/>
        </authorList>
    </citation>
    <scope>NUCLEOTIDE SEQUENCE [LARGE SCALE GENOMIC DNA]</scope>
    <source>
        <strain evidence="2 3">NBRC 13752</strain>
    </source>
</reference>
<keyword evidence="3" id="KW-1185">Reference proteome</keyword>
<protein>
    <recommendedName>
        <fullName evidence="1">Apea-like HEPN domain-containing protein</fullName>
    </recommendedName>
</protein>
<organism evidence="2 3">
    <name type="scientific">Acetobacter orleanensis</name>
    <dbReference type="NCBI Taxonomy" id="104099"/>
    <lineage>
        <taxon>Bacteria</taxon>
        <taxon>Pseudomonadati</taxon>
        <taxon>Pseudomonadota</taxon>
        <taxon>Alphaproteobacteria</taxon>
        <taxon>Acetobacterales</taxon>
        <taxon>Acetobacteraceae</taxon>
        <taxon>Acetobacter</taxon>
    </lineage>
</organism>
<dbReference type="EMBL" id="BJMU01000032">
    <property type="protein sequence ID" value="GEB84102.1"/>
    <property type="molecule type" value="Genomic_DNA"/>
</dbReference>
<dbReference type="Pfam" id="PF18739">
    <property type="entry name" value="HEPN_Apea"/>
    <property type="match status" value="1"/>
</dbReference>
<gene>
    <name evidence="2" type="ORF">AOR01nite_25790</name>
</gene>
<comment type="caution">
    <text evidence="2">The sequence shown here is derived from an EMBL/GenBank/DDBJ whole genome shotgun (WGS) entry which is preliminary data.</text>
</comment>
<dbReference type="InterPro" id="IPR041229">
    <property type="entry name" value="HEPN_Apea"/>
</dbReference>
<proteinExistence type="predicted"/>
<evidence type="ECO:0000313" key="2">
    <source>
        <dbReference type="EMBL" id="GEB84102.1"/>
    </source>
</evidence>
<dbReference type="AlphaFoldDB" id="A0A4Y3TQP3"/>
<name>A0A4Y3TQP3_9PROT</name>
<evidence type="ECO:0000259" key="1">
    <source>
        <dbReference type="Pfam" id="PF18739"/>
    </source>
</evidence>
<evidence type="ECO:0000313" key="3">
    <source>
        <dbReference type="Proteomes" id="UP000317617"/>
    </source>
</evidence>